<evidence type="ECO:0000256" key="2">
    <source>
        <dbReference type="ARBA" id="ARBA00022692"/>
    </source>
</evidence>
<keyword evidence="4 5" id="KW-0472">Membrane</keyword>
<dbReference type="STRING" id="1798513.A3A40_02240"/>
<dbReference type="Pfam" id="PF02535">
    <property type="entry name" value="Zip"/>
    <property type="match status" value="1"/>
</dbReference>
<reference evidence="6 7" key="1">
    <citation type="journal article" date="2016" name="Nat. Commun.">
        <title>Thousands of microbial genomes shed light on interconnected biogeochemical processes in an aquifer system.</title>
        <authorList>
            <person name="Anantharaman K."/>
            <person name="Brown C.T."/>
            <person name="Hug L.A."/>
            <person name="Sharon I."/>
            <person name="Castelle C.J."/>
            <person name="Probst A.J."/>
            <person name="Thomas B.C."/>
            <person name="Singh A."/>
            <person name="Wilkins M.J."/>
            <person name="Karaoz U."/>
            <person name="Brodie E.L."/>
            <person name="Williams K.H."/>
            <person name="Hubbard S.S."/>
            <person name="Banfield J.F."/>
        </authorList>
    </citation>
    <scope>NUCLEOTIDE SEQUENCE [LARGE SCALE GENOMIC DNA]</scope>
</reference>
<feature type="transmembrane region" description="Helical" evidence="5">
    <location>
        <begin position="67"/>
        <end position="86"/>
    </location>
</feature>
<proteinExistence type="predicted"/>
<accession>A0A1F6EKW2</accession>
<feature type="transmembrane region" description="Helical" evidence="5">
    <location>
        <begin position="37"/>
        <end position="55"/>
    </location>
</feature>
<comment type="caution">
    <text evidence="6">The sequence shown here is derived from an EMBL/GenBank/DDBJ whole genome shotgun (WGS) entry which is preliminary data.</text>
</comment>
<dbReference type="GO" id="GO:0016020">
    <property type="term" value="C:membrane"/>
    <property type="evidence" value="ECO:0007669"/>
    <property type="project" value="UniProtKB-SubCell"/>
</dbReference>
<evidence type="ECO:0000313" key="6">
    <source>
        <dbReference type="EMBL" id="OGG73982.1"/>
    </source>
</evidence>
<feature type="transmembrane region" description="Helical" evidence="5">
    <location>
        <begin position="195"/>
        <end position="215"/>
    </location>
</feature>
<keyword evidence="3 5" id="KW-1133">Transmembrane helix</keyword>
<gene>
    <name evidence="6" type="ORF">A3A40_02240</name>
</gene>
<dbReference type="PANTHER" id="PTHR16950:SF16">
    <property type="entry name" value="ZINC TRANSPORTER ZIP13"/>
    <property type="match status" value="1"/>
</dbReference>
<evidence type="ECO:0000256" key="1">
    <source>
        <dbReference type="ARBA" id="ARBA00004141"/>
    </source>
</evidence>
<evidence type="ECO:0000256" key="5">
    <source>
        <dbReference type="SAM" id="Phobius"/>
    </source>
</evidence>
<evidence type="ECO:0000256" key="4">
    <source>
        <dbReference type="ARBA" id="ARBA00023136"/>
    </source>
</evidence>
<dbReference type="Proteomes" id="UP000178427">
    <property type="component" value="Unassembled WGS sequence"/>
</dbReference>
<dbReference type="GO" id="GO:0046873">
    <property type="term" value="F:metal ion transmembrane transporter activity"/>
    <property type="evidence" value="ECO:0007669"/>
    <property type="project" value="InterPro"/>
</dbReference>
<comment type="subcellular location">
    <subcellularLocation>
        <location evidence="1">Membrane</location>
        <topology evidence="1">Multi-pass membrane protein</topology>
    </subcellularLocation>
</comment>
<keyword evidence="2 5" id="KW-0812">Transmembrane</keyword>
<feature type="transmembrane region" description="Helical" evidence="5">
    <location>
        <begin position="6"/>
        <end position="25"/>
    </location>
</feature>
<dbReference type="PANTHER" id="PTHR16950">
    <property type="entry name" value="ZINC TRANSPORTER SLC39A7 HISTIDINE-RICH MEMBRANE PROTEIN KE4"/>
    <property type="match status" value="1"/>
</dbReference>
<dbReference type="AlphaFoldDB" id="A0A1F6EKW2"/>
<sequence length="268" mass="28487">MSPVLWSIAAGFSVMLVSLSGIIFASHALSAWMGSRLTYLATFSAGVLTILSYHLVGESLRESSSALAAGSILAGVIVMEIIHHLLPDVHHHHEIPSDHAHTAIDGRKVLVSDAVHNITDGFIIVPAFFVDWTIGLAATAGILLHELVQGISEFFVLREAGYGTRKALTLNFSASSTIFIGIILALFLASFATTLSLLAGFAAGGFLSVVVRDLLPHAFESIKVSRTWLPHIVAAIIGISLMLAVTNLVPHKETAFPASRSSLIAYTV</sequence>
<dbReference type="InterPro" id="IPR003689">
    <property type="entry name" value="ZIP"/>
</dbReference>
<feature type="transmembrane region" description="Helical" evidence="5">
    <location>
        <begin position="168"/>
        <end position="189"/>
    </location>
</feature>
<name>A0A1F6EKW2_9BACT</name>
<evidence type="ECO:0008006" key="8">
    <source>
        <dbReference type="Google" id="ProtNLM"/>
    </source>
</evidence>
<feature type="transmembrane region" description="Helical" evidence="5">
    <location>
        <begin position="227"/>
        <end position="249"/>
    </location>
</feature>
<protein>
    <recommendedName>
        <fullName evidence="8">ZIP family metal transporter</fullName>
    </recommendedName>
</protein>
<dbReference type="EMBL" id="MFMA01000017">
    <property type="protein sequence ID" value="OGG73982.1"/>
    <property type="molecule type" value="Genomic_DNA"/>
</dbReference>
<organism evidence="6 7">
    <name type="scientific">Candidatus Kaiserbacteria bacterium RIFCSPLOWO2_01_FULL_54_20</name>
    <dbReference type="NCBI Taxonomy" id="1798513"/>
    <lineage>
        <taxon>Bacteria</taxon>
        <taxon>Candidatus Kaiseribacteriota</taxon>
    </lineage>
</organism>
<evidence type="ECO:0000256" key="3">
    <source>
        <dbReference type="ARBA" id="ARBA00022989"/>
    </source>
</evidence>
<evidence type="ECO:0000313" key="7">
    <source>
        <dbReference type="Proteomes" id="UP000178427"/>
    </source>
</evidence>